<keyword evidence="3" id="KW-1185">Reference proteome</keyword>
<protein>
    <submittedName>
        <fullName evidence="2">Uncharacterized protein</fullName>
    </submittedName>
</protein>
<dbReference type="AlphaFoldDB" id="A0A4Y8QXG7"/>
<reference evidence="2 3" key="1">
    <citation type="submission" date="2019-03" db="EMBL/GenBank/DDBJ databases">
        <title>Cellulosimicrobium funkei JCM14302 Assembly.</title>
        <authorList>
            <person name="Dou T."/>
        </authorList>
    </citation>
    <scope>NUCLEOTIDE SEQUENCE [LARGE SCALE GENOMIC DNA]</scope>
    <source>
        <strain evidence="2 3">JCM 14302</strain>
    </source>
</reference>
<evidence type="ECO:0000313" key="3">
    <source>
        <dbReference type="Proteomes" id="UP000298003"/>
    </source>
</evidence>
<gene>
    <name evidence="2" type="ORF">E1O70_18275</name>
</gene>
<keyword evidence="1" id="KW-1133">Transmembrane helix</keyword>
<keyword evidence="1" id="KW-0472">Membrane</keyword>
<organism evidence="2 3">
    <name type="scientific">Cellulosimicrobium funkei</name>
    <dbReference type="NCBI Taxonomy" id="264251"/>
    <lineage>
        <taxon>Bacteria</taxon>
        <taxon>Bacillati</taxon>
        <taxon>Actinomycetota</taxon>
        <taxon>Actinomycetes</taxon>
        <taxon>Micrococcales</taxon>
        <taxon>Promicromonosporaceae</taxon>
        <taxon>Cellulosimicrobium</taxon>
    </lineage>
</organism>
<dbReference type="Proteomes" id="UP000298003">
    <property type="component" value="Unassembled WGS sequence"/>
</dbReference>
<evidence type="ECO:0000256" key="1">
    <source>
        <dbReference type="SAM" id="Phobius"/>
    </source>
</evidence>
<evidence type="ECO:0000313" key="2">
    <source>
        <dbReference type="EMBL" id="TFF04393.1"/>
    </source>
</evidence>
<dbReference type="EMBL" id="SOZH01000012">
    <property type="protein sequence ID" value="TFF04393.1"/>
    <property type="molecule type" value="Genomic_DNA"/>
</dbReference>
<feature type="transmembrane region" description="Helical" evidence="1">
    <location>
        <begin position="61"/>
        <end position="80"/>
    </location>
</feature>
<feature type="transmembrane region" description="Helical" evidence="1">
    <location>
        <begin position="7"/>
        <end position="25"/>
    </location>
</feature>
<accession>A0A4Y8QXG7</accession>
<sequence length="96" mass="10332">MDRRNDDIWVLVGVTIAIGVVVAKWDQIWAAAGQWLIEHHLIVTTSVVLTLPGAEGAGLDLPRLALVGAIVLGLLAWAATRARSLVRHLRAPRAQA</sequence>
<comment type="caution">
    <text evidence="2">The sequence shown here is derived from an EMBL/GenBank/DDBJ whole genome shotgun (WGS) entry which is preliminary data.</text>
</comment>
<dbReference type="GeneID" id="95686433"/>
<name>A0A4Y8QXG7_9MICO</name>
<keyword evidence="1" id="KW-0812">Transmembrane</keyword>
<proteinExistence type="predicted"/>
<dbReference type="RefSeq" id="WP_061269110.1">
    <property type="nucleotide sequence ID" value="NZ_SOZH01000012.1"/>
</dbReference>